<dbReference type="Pfam" id="PF01715">
    <property type="entry name" value="IPPT"/>
    <property type="match status" value="1"/>
</dbReference>
<dbReference type="PIRSF" id="PIRSF039110">
    <property type="entry name" value="IPP_transferase"/>
    <property type="match status" value="1"/>
</dbReference>
<dbReference type="GO" id="GO:0006400">
    <property type="term" value="P:tRNA modification"/>
    <property type="evidence" value="ECO:0007669"/>
    <property type="project" value="TreeGrafter"/>
</dbReference>
<keyword evidence="4 5" id="KW-0067">ATP-binding</keyword>
<evidence type="ECO:0000256" key="7">
    <source>
        <dbReference type="RuleBase" id="RU003785"/>
    </source>
</evidence>
<dbReference type="InterPro" id="IPR018022">
    <property type="entry name" value="IPT"/>
</dbReference>
<dbReference type="AlphaFoldDB" id="A0A8K0TSL6"/>
<keyword evidence="2 5" id="KW-0808">Transferase</keyword>
<evidence type="ECO:0000313" key="10">
    <source>
        <dbReference type="EMBL" id="KAH7368829.1"/>
    </source>
</evidence>
<dbReference type="EC" id="2.5.1.75" evidence="5 6"/>
<accession>A0A8K0TSL6</accession>
<keyword evidence="5" id="KW-0963">Cytoplasm</keyword>
<dbReference type="Proteomes" id="UP000813385">
    <property type="component" value="Unassembled WGS sequence"/>
</dbReference>
<dbReference type="InterPro" id="IPR027417">
    <property type="entry name" value="P-loop_NTPase"/>
</dbReference>
<dbReference type="GO" id="GO:0052381">
    <property type="term" value="F:tRNA dimethylallyltransferase activity"/>
    <property type="evidence" value="ECO:0007669"/>
    <property type="project" value="UniProtKB-UniRule"/>
</dbReference>
<evidence type="ECO:0000256" key="6">
    <source>
        <dbReference type="RuleBase" id="RU003783"/>
    </source>
</evidence>
<dbReference type="InterPro" id="IPR030666">
    <property type="entry name" value="IPP_transferase_euk"/>
</dbReference>
<dbReference type="PANTHER" id="PTHR11088">
    <property type="entry name" value="TRNA DIMETHYLALLYLTRANSFERASE"/>
    <property type="match status" value="1"/>
</dbReference>
<evidence type="ECO:0000256" key="5">
    <source>
        <dbReference type="PIRNR" id="PIRNR039110"/>
    </source>
</evidence>
<evidence type="ECO:0000259" key="9">
    <source>
        <dbReference type="Pfam" id="PF12874"/>
    </source>
</evidence>
<keyword evidence="3 5" id="KW-0547">Nucleotide-binding</keyword>
<evidence type="ECO:0000256" key="3">
    <source>
        <dbReference type="ARBA" id="ARBA00022741"/>
    </source>
</evidence>
<comment type="catalytic activity">
    <reaction evidence="5 6">
        <text>adenosine(37) in tRNA + dimethylallyl diphosphate = N(6)-dimethylallyladenosine(37) in tRNA + diphosphate</text>
        <dbReference type="Rhea" id="RHEA:26482"/>
        <dbReference type="Rhea" id="RHEA-COMP:10162"/>
        <dbReference type="Rhea" id="RHEA-COMP:10375"/>
        <dbReference type="ChEBI" id="CHEBI:33019"/>
        <dbReference type="ChEBI" id="CHEBI:57623"/>
        <dbReference type="ChEBI" id="CHEBI:74411"/>
        <dbReference type="ChEBI" id="CHEBI:74415"/>
        <dbReference type="EC" id="2.5.1.75"/>
    </reaction>
</comment>
<name>A0A8K0TSL6_9PEZI</name>
<dbReference type="HAMAP" id="MF_00185">
    <property type="entry name" value="IPP_trans"/>
    <property type="match status" value="1"/>
</dbReference>
<organism evidence="10 11">
    <name type="scientific">Plectosphaerella cucumerina</name>
    <dbReference type="NCBI Taxonomy" id="40658"/>
    <lineage>
        <taxon>Eukaryota</taxon>
        <taxon>Fungi</taxon>
        <taxon>Dikarya</taxon>
        <taxon>Ascomycota</taxon>
        <taxon>Pezizomycotina</taxon>
        <taxon>Sordariomycetes</taxon>
        <taxon>Hypocreomycetidae</taxon>
        <taxon>Glomerellales</taxon>
        <taxon>Plectosphaerellaceae</taxon>
        <taxon>Plectosphaerella</taxon>
    </lineage>
</organism>
<evidence type="ECO:0000256" key="8">
    <source>
        <dbReference type="SAM" id="MobiDB-lite"/>
    </source>
</evidence>
<dbReference type="OrthoDB" id="775260at2759"/>
<evidence type="ECO:0000256" key="4">
    <source>
        <dbReference type="ARBA" id="ARBA00022840"/>
    </source>
</evidence>
<proteinExistence type="inferred from homology"/>
<dbReference type="NCBIfam" id="TIGR00174">
    <property type="entry name" value="miaA"/>
    <property type="match status" value="1"/>
</dbReference>
<reference evidence="10" key="1">
    <citation type="journal article" date="2021" name="Nat. Commun.">
        <title>Genetic determinants of endophytism in the Arabidopsis root mycobiome.</title>
        <authorList>
            <person name="Mesny F."/>
            <person name="Miyauchi S."/>
            <person name="Thiergart T."/>
            <person name="Pickel B."/>
            <person name="Atanasova L."/>
            <person name="Karlsson M."/>
            <person name="Huettel B."/>
            <person name="Barry K.W."/>
            <person name="Haridas S."/>
            <person name="Chen C."/>
            <person name="Bauer D."/>
            <person name="Andreopoulos W."/>
            <person name="Pangilinan J."/>
            <person name="LaButti K."/>
            <person name="Riley R."/>
            <person name="Lipzen A."/>
            <person name="Clum A."/>
            <person name="Drula E."/>
            <person name="Henrissat B."/>
            <person name="Kohler A."/>
            <person name="Grigoriev I.V."/>
            <person name="Martin F.M."/>
            <person name="Hacquard S."/>
        </authorList>
    </citation>
    <scope>NUCLEOTIDE SEQUENCE</scope>
    <source>
        <strain evidence="10">MPI-CAGE-AT-0016</strain>
    </source>
</reference>
<comment type="function">
    <text evidence="5">Catalyzes the transfer of a dimethylallyl group onto the adenine at position 37.</text>
</comment>
<dbReference type="EMBL" id="JAGPXD010000002">
    <property type="protein sequence ID" value="KAH7368829.1"/>
    <property type="molecule type" value="Genomic_DNA"/>
</dbReference>
<evidence type="ECO:0000256" key="1">
    <source>
        <dbReference type="ARBA" id="ARBA00005842"/>
    </source>
</evidence>
<sequence length="491" mass="54499">MIAWRSSRQAIIRQARAITMAATPRPPREPLVVVLGSTGTGKSDLAVELATQFRGEIINADAMQLYKGLPIVTNKMPVAERRGIPHHLLDHTGLDDTPWSLDDFKRSAATTIADIRARGNLPIVVGGTHYYTNALLFKDITVGTDKEADSELNFPILSEPNDVILAKLKEVDPVMAARWHPNDHRKIRRSLEIYLQYGRPASEIYEEQKLRKAQGGGSGQVVDGLEDDEAPWESLLFWVHSDTEVLRARLDGRIDKMLDAGLMDEISGMHEHVRQREARGEPVAFDKGIWQSIGFKEFRPYLKAVDEGAPAAEIEALRRAGVEQMKTATRQYANSQTRWIRTKTVPLLQQRRGAMGHLFVVDSTDVSQWTVNVAEPAVDVARRFLEGTGPLPDPGELSATARRVLDAATAPPAERTVCQKTCELCGTTTTTLETWEKHMRSKKHKALVRGRGRRALVPVDEVPPPASDVAKSRPSSPDMQLGGFFEPVPDP</sequence>
<keyword evidence="11" id="KW-1185">Reference proteome</keyword>
<dbReference type="GO" id="GO:0005739">
    <property type="term" value="C:mitochondrion"/>
    <property type="evidence" value="ECO:0007669"/>
    <property type="project" value="TreeGrafter"/>
</dbReference>
<evidence type="ECO:0000313" key="11">
    <source>
        <dbReference type="Proteomes" id="UP000813385"/>
    </source>
</evidence>
<dbReference type="SUPFAM" id="SSF52540">
    <property type="entry name" value="P-loop containing nucleoside triphosphate hydrolases"/>
    <property type="match status" value="2"/>
</dbReference>
<dbReference type="SUPFAM" id="SSF57667">
    <property type="entry name" value="beta-beta-alpha zinc fingers"/>
    <property type="match status" value="1"/>
</dbReference>
<comment type="similarity">
    <text evidence="1 5 7">Belongs to the IPP transferase family.</text>
</comment>
<dbReference type="InterPro" id="IPR013087">
    <property type="entry name" value="Znf_C2H2_type"/>
</dbReference>
<feature type="domain" description="C2H2-type" evidence="9">
    <location>
        <begin position="421"/>
        <end position="444"/>
    </location>
</feature>
<protein>
    <recommendedName>
        <fullName evidence="5 6">tRNA dimethylallyltransferase</fullName>
        <ecNumber evidence="5 6">2.5.1.75</ecNumber>
    </recommendedName>
</protein>
<comment type="caution">
    <text evidence="10">The sequence shown here is derived from an EMBL/GenBank/DDBJ whole genome shotgun (WGS) entry which is preliminary data.</text>
</comment>
<evidence type="ECO:0000256" key="2">
    <source>
        <dbReference type="ARBA" id="ARBA00022679"/>
    </source>
</evidence>
<dbReference type="Gene3D" id="3.40.50.300">
    <property type="entry name" value="P-loop containing nucleotide triphosphate hydrolases"/>
    <property type="match status" value="1"/>
</dbReference>
<feature type="region of interest" description="Disordered" evidence="8">
    <location>
        <begin position="456"/>
        <end position="491"/>
    </location>
</feature>
<gene>
    <name evidence="10" type="ORF">B0T11DRAFT_277710</name>
</gene>
<dbReference type="InterPro" id="IPR039657">
    <property type="entry name" value="Dimethylallyltransferase"/>
</dbReference>
<dbReference type="InterPro" id="IPR036236">
    <property type="entry name" value="Znf_C2H2_sf"/>
</dbReference>
<dbReference type="Gene3D" id="1.10.20.140">
    <property type="match status" value="1"/>
</dbReference>
<keyword evidence="5 6" id="KW-0819">tRNA processing</keyword>
<dbReference type="PANTHER" id="PTHR11088:SF89">
    <property type="entry name" value="TRNA DIMETHYLALLYLTRANSFERASE"/>
    <property type="match status" value="1"/>
</dbReference>
<dbReference type="Pfam" id="PF12874">
    <property type="entry name" value="zf-met"/>
    <property type="match status" value="1"/>
</dbReference>
<dbReference type="GO" id="GO:0005524">
    <property type="term" value="F:ATP binding"/>
    <property type="evidence" value="ECO:0007669"/>
    <property type="project" value="UniProtKB-UniRule"/>
</dbReference>